<dbReference type="EMBL" id="KN824283">
    <property type="protein sequence ID" value="KIM30935.1"/>
    <property type="molecule type" value="Genomic_DNA"/>
</dbReference>
<accession>A0A0C3B271</accession>
<proteinExistence type="predicted"/>
<evidence type="ECO:0000313" key="1">
    <source>
        <dbReference type="EMBL" id="KIM30935.1"/>
    </source>
</evidence>
<protein>
    <submittedName>
        <fullName evidence="1">Uncharacterized protein</fullName>
    </submittedName>
</protein>
<gene>
    <name evidence="1" type="ORF">M408DRAFT_321937</name>
</gene>
<sequence>MVAPLTLGLKCFSLGHPVDSAIGSTSVAGYGCSEHCARQGKKSYEYRQELHVFLIVKWNVELSSDCHALGPYLLCFGPTGKRVPLIGYPAPHDHRIVGLGYSVDGLIPERITPGSGLEVCFSLGHSVDTAISSPPGGYWCSE</sequence>
<dbReference type="Proteomes" id="UP000054097">
    <property type="component" value="Unassembled WGS sequence"/>
</dbReference>
<organism evidence="1 2">
    <name type="scientific">Serendipita vermifera MAFF 305830</name>
    <dbReference type="NCBI Taxonomy" id="933852"/>
    <lineage>
        <taxon>Eukaryota</taxon>
        <taxon>Fungi</taxon>
        <taxon>Dikarya</taxon>
        <taxon>Basidiomycota</taxon>
        <taxon>Agaricomycotina</taxon>
        <taxon>Agaricomycetes</taxon>
        <taxon>Sebacinales</taxon>
        <taxon>Serendipitaceae</taxon>
        <taxon>Serendipita</taxon>
    </lineage>
</organism>
<reference evidence="1 2" key="1">
    <citation type="submission" date="2014-04" db="EMBL/GenBank/DDBJ databases">
        <authorList>
            <consortium name="DOE Joint Genome Institute"/>
            <person name="Kuo A."/>
            <person name="Zuccaro A."/>
            <person name="Kohler A."/>
            <person name="Nagy L.G."/>
            <person name="Floudas D."/>
            <person name="Copeland A."/>
            <person name="Barry K.W."/>
            <person name="Cichocki N."/>
            <person name="Veneault-Fourrey C."/>
            <person name="LaButti K."/>
            <person name="Lindquist E.A."/>
            <person name="Lipzen A."/>
            <person name="Lundell T."/>
            <person name="Morin E."/>
            <person name="Murat C."/>
            <person name="Sun H."/>
            <person name="Tunlid A."/>
            <person name="Henrissat B."/>
            <person name="Grigoriev I.V."/>
            <person name="Hibbett D.S."/>
            <person name="Martin F."/>
            <person name="Nordberg H.P."/>
            <person name="Cantor M.N."/>
            <person name="Hua S.X."/>
        </authorList>
    </citation>
    <scope>NUCLEOTIDE SEQUENCE [LARGE SCALE GENOMIC DNA]</scope>
    <source>
        <strain evidence="1 2">MAFF 305830</strain>
    </source>
</reference>
<dbReference type="AlphaFoldDB" id="A0A0C3B271"/>
<keyword evidence="2" id="KW-1185">Reference proteome</keyword>
<evidence type="ECO:0000313" key="2">
    <source>
        <dbReference type="Proteomes" id="UP000054097"/>
    </source>
</evidence>
<name>A0A0C3B271_SERVB</name>
<dbReference type="HOGENOM" id="CLU_1816992_0_0_1"/>
<reference evidence="2" key="2">
    <citation type="submission" date="2015-01" db="EMBL/GenBank/DDBJ databases">
        <title>Evolutionary Origins and Diversification of the Mycorrhizal Mutualists.</title>
        <authorList>
            <consortium name="DOE Joint Genome Institute"/>
            <consortium name="Mycorrhizal Genomics Consortium"/>
            <person name="Kohler A."/>
            <person name="Kuo A."/>
            <person name="Nagy L.G."/>
            <person name="Floudas D."/>
            <person name="Copeland A."/>
            <person name="Barry K.W."/>
            <person name="Cichocki N."/>
            <person name="Veneault-Fourrey C."/>
            <person name="LaButti K."/>
            <person name="Lindquist E.A."/>
            <person name="Lipzen A."/>
            <person name="Lundell T."/>
            <person name="Morin E."/>
            <person name="Murat C."/>
            <person name="Riley R."/>
            <person name="Ohm R."/>
            <person name="Sun H."/>
            <person name="Tunlid A."/>
            <person name="Henrissat B."/>
            <person name="Grigoriev I.V."/>
            <person name="Hibbett D.S."/>
            <person name="Martin F."/>
        </authorList>
    </citation>
    <scope>NUCLEOTIDE SEQUENCE [LARGE SCALE GENOMIC DNA]</scope>
    <source>
        <strain evidence="2">MAFF 305830</strain>
    </source>
</reference>